<proteinExistence type="predicted"/>
<evidence type="ECO:0000313" key="8">
    <source>
        <dbReference type="EMBL" id="RAL02586.1"/>
    </source>
</evidence>
<dbReference type="RefSeq" id="XP_025576913.1">
    <property type="nucleotide sequence ID" value="XM_025723759.1"/>
</dbReference>
<feature type="domain" description="Xylanolytic transcriptional activator regulatory" evidence="7">
    <location>
        <begin position="244"/>
        <end position="310"/>
    </location>
</feature>
<name>A0A395H4A7_9EURO</name>
<dbReference type="PANTHER" id="PTHR47424">
    <property type="entry name" value="REGULATORY PROTEIN GAL4"/>
    <property type="match status" value="1"/>
</dbReference>
<dbReference type="AlphaFoldDB" id="A0A395H4A7"/>
<dbReference type="STRING" id="1448316.A0A395H4A7"/>
<dbReference type="PANTHER" id="PTHR47424:SF3">
    <property type="entry name" value="REGULATORY PROTEIN GAL4"/>
    <property type="match status" value="1"/>
</dbReference>
<dbReference type="GO" id="GO:0000978">
    <property type="term" value="F:RNA polymerase II cis-regulatory region sequence-specific DNA binding"/>
    <property type="evidence" value="ECO:0007669"/>
    <property type="project" value="TreeGrafter"/>
</dbReference>
<reference evidence="8 9" key="1">
    <citation type="submission" date="2018-02" db="EMBL/GenBank/DDBJ databases">
        <title>The genomes of Aspergillus section Nigri reveals drivers in fungal speciation.</title>
        <authorList>
            <consortium name="DOE Joint Genome Institute"/>
            <person name="Vesth T.C."/>
            <person name="Nybo J."/>
            <person name="Theobald S."/>
            <person name="Brandl J."/>
            <person name="Frisvad J.C."/>
            <person name="Nielsen K.F."/>
            <person name="Lyhne E.K."/>
            <person name="Kogle M.E."/>
            <person name="Kuo A."/>
            <person name="Riley R."/>
            <person name="Clum A."/>
            <person name="Nolan M."/>
            <person name="Lipzen A."/>
            <person name="Salamov A."/>
            <person name="Henrissat B."/>
            <person name="Wiebenga A."/>
            <person name="De vries R.P."/>
            <person name="Grigoriev I.V."/>
            <person name="Mortensen U.H."/>
            <person name="Andersen M.R."/>
            <person name="Baker S.E."/>
        </authorList>
    </citation>
    <scope>NUCLEOTIDE SEQUENCE [LARGE SCALE GENOMIC DNA]</scope>
    <source>
        <strain evidence="8 9">CBS 121593</strain>
    </source>
</reference>
<evidence type="ECO:0000313" key="9">
    <source>
        <dbReference type="Proteomes" id="UP000249402"/>
    </source>
</evidence>
<sequence length="544" mass="61182">MAAGQQTPRNLAVKQTPPIRAHTPIPVSPPVSRAQSIEPQSISASSTSTELLNGTQDSDPEQDSTYYTAHGRFAGDVAAAIDAKNGLSLTATSNRVPFVDAPLFGDVDLDSLSHLGAVVELPPRPSADNLVNIYFQHIDPAEPVLDPEHFHRHYEQFYSDCGSFRHADQDYWPSILNTVFALAVQRQELIPQQARDEKANGYFRLAWALLRPETILWTSGSIELVQCLMLMNRYLHCTNNQQKTWMTAGLAMRIAQNMCAQPSPVKERELKERVWASCIALDRCVSWSLGRTSAPSLTPLPSRPASVSLSGGHKSGRHAERLRRALELHEIGSHIQLAQTQTRNSLAAGLGLPRLYQQDEYHAVAVQLDTSLNKWEESLPSDWQLRNIPNVVDRVSRAEGYLLHLRLLHTRICLHRPMLARYSLKSKTPPPAHTSNPPSLSDRLLRESATICIEAAQTITSLILEVHNPEEPIGLLPWWYRIYYLHIAGTIFLAAMFSSELFTISVSQSWKQVMSSLRAHEHLSTYIPQCIRTFETFSRYTQYY</sequence>
<keyword evidence="2" id="KW-0238">DNA-binding</keyword>
<gene>
    <name evidence="8" type="ORF">BO80DRAFT_492311</name>
</gene>
<dbReference type="InterPro" id="IPR051127">
    <property type="entry name" value="Fungal_SecMet_Regulators"/>
</dbReference>
<dbReference type="SMART" id="SM00906">
    <property type="entry name" value="Fungal_trans"/>
    <property type="match status" value="1"/>
</dbReference>
<dbReference type="Proteomes" id="UP000249402">
    <property type="component" value="Unassembled WGS sequence"/>
</dbReference>
<dbReference type="VEuPathDB" id="FungiDB:BO80DRAFT_492311"/>
<dbReference type="EMBL" id="KZ824430">
    <property type="protein sequence ID" value="RAL02586.1"/>
    <property type="molecule type" value="Genomic_DNA"/>
</dbReference>
<keyword evidence="4" id="KW-0539">Nucleus</keyword>
<dbReference type="GO" id="GO:0005634">
    <property type="term" value="C:nucleus"/>
    <property type="evidence" value="ECO:0007669"/>
    <property type="project" value="TreeGrafter"/>
</dbReference>
<organism evidence="8 9">
    <name type="scientific">Aspergillus ibericus CBS 121593</name>
    <dbReference type="NCBI Taxonomy" id="1448316"/>
    <lineage>
        <taxon>Eukaryota</taxon>
        <taxon>Fungi</taxon>
        <taxon>Dikarya</taxon>
        <taxon>Ascomycota</taxon>
        <taxon>Pezizomycotina</taxon>
        <taxon>Eurotiomycetes</taxon>
        <taxon>Eurotiomycetidae</taxon>
        <taxon>Eurotiales</taxon>
        <taxon>Aspergillaceae</taxon>
        <taxon>Aspergillus</taxon>
        <taxon>Aspergillus subgen. Circumdati</taxon>
    </lineage>
</organism>
<dbReference type="OrthoDB" id="424974at2759"/>
<accession>A0A395H4A7</accession>
<evidence type="ECO:0000259" key="7">
    <source>
        <dbReference type="SMART" id="SM00906"/>
    </source>
</evidence>
<evidence type="ECO:0000256" key="1">
    <source>
        <dbReference type="ARBA" id="ARBA00023015"/>
    </source>
</evidence>
<evidence type="ECO:0000256" key="5">
    <source>
        <dbReference type="SAM" id="MobiDB-lite"/>
    </source>
</evidence>
<evidence type="ECO:0000256" key="4">
    <source>
        <dbReference type="ARBA" id="ARBA00023242"/>
    </source>
</evidence>
<evidence type="ECO:0000256" key="3">
    <source>
        <dbReference type="ARBA" id="ARBA00023163"/>
    </source>
</evidence>
<dbReference type="InterPro" id="IPR007219">
    <property type="entry name" value="XnlR_reg_dom"/>
</dbReference>
<protein>
    <submittedName>
        <fullName evidence="8">Putative fungal-specific transcription factor</fullName>
    </submittedName>
</protein>
<evidence type="ECO:0000256" key="6">
    <source>
        <dbReference type="SAM" id="Phobius"/>
    </source>
</evidence>
<dbReference type="CDD" id="cd12148">
    <property type="entry name" value="fungal_TF_MHR"/>
    <property type="match status" value="1"/>
</dbReference>
<keyword evidence="3" id="KW-0804">Transcription</keyword>
<keyword evidence="6" id="KW-1133">Transmembrane helix</keyword>
<keyword evidence="1" id="KW-0805">Transcription regulation</keyword>
<keyword evidence="6" id="KW-0472">Membrane</keyword>
<feature type="compositionally biased region" description="Polar residues" evidence="5">
    <location>
        <begin position="33"/>
        <end position="64"/>
    </location>
</feature>
<evidence type="ECO:0000256" key="2">
    <source>
        <dbReference type="ARBA" id="ARBA00023125"/>
    </source>
</evidence>
<dbReference type="GO" id="GO:0008270">
    <property type="term" value="F:zinc ion binding"/>
    <property type="evidence" value="ECO:0007669"/>
    <property type="project" value="InterPro"/>
</dbReference>
<dbReference type="GO" id="GO:0000435">
    <property type="term" value="P:positive regulation of transcription from RNA polymerase II promoter by galactose"/>
    <property type="evidence" value="ECO:0007669"/>
    <property type="project" value="TreeGrafter"/>
</dbReference>
<feature type="transmembrane region" description="Helical" evidence="6">
    <location>
        <begin position="478"/>
        <end position="497"/>
    </location>
</feature>
<dbReference type="GO" id="GO:0006351">
    <property type="term" value="P:DNA-templated transcription"/>
    <property type="evidence" value="ECO:0007669"/>
    <property type="project" value="InterPro"/>
</dbReference>
<dbReference type="Pfam" id="PF04082">
    <property type="entry name" value="Fungal_trans"/>
    <property type="match status" value="1"/>
</dbReference>
<keyword evidence="6" id="KW-0812">Transmembrane</keyword>
<keyword evidence="9" id="KW-1185">Reference proteome</keyword>
<dbReference type="GO" id="GO:0000981">
    <property type="term" value="F:DNA-binding transcription factor activity, RNA polymerase II-specific"/>
    <property type="evidence" value="ECO:0007669"/>
    <property type="project" value="TreeGrafter"/>
</dbReference>
<feature type="region of interest" description="Disordered" evidence="5">
    <location>
        <begin position="1"/>
        <end position="64"/>
    </location>
</feature>
<dbReference type="GeneID" id="37228624"/>